<dbReference type="AlphaFoldDB" id="A0A1X2GKB8"/>
<keyword evidence="1" id="KW-0732">Signal</keyword>
<dbReference type="STRING" id="101127.A0A1X2GKB8"/>
<sequence>MWSRFFHLTVDAVLISTILASVKRLTGIQPATSKIKNKDVRGFADQYLGVGEYVLDATILYLSHSSYFERRR</sequence>
<keyword evidence="3" id="KW-1185">Reference proteome</keyword>
<accession>A0A1X2GKB8</accession>
<feature type="signal peptide" evidence="1">
    <location>
        <begin position="1"/>
        <end position="20"/>
    </location>
</feature>
<dbReference type="PANTHER" id="PTHR28075">
    <property type="entry name" value="CHROMOSOME 16, WHOLE GENOME SHOTGUN SEQUENCE"/>
    <property type="match status" value="1"/>
</dbReference>
<gene>
    <name evidence="2" type="ORF">DM01DRAFT_1406928</name>
</gene>
<protein>
    <submittedName>
        <fullName evidence="2">DUF1748-domain-containing protein</fullName>
    </submittedName>
</protein>
<dbReference type="Pfam" id="PF08520">
    <property type="entry name" value="Mitofissin"/>
    <property type="match status" value="1"/>
</dbReference>
<reference evidence="2 3" key="1">
    <citation type="submission" date="2016-07" db="EMBL/GenBank/DDBJ databases">
        <title>Pervasive Adenine N6-methylation of Active Genes in Fungi.</title>
        <authorList>
            <consortium name="DOE Joint Genome Institute"/>
            <person name="Mondo S.J."/>
            <person name="Dannebaum R.O."/>
            <person name="Kuo R.C."/>
            <person name="Labutti K."/>
            <person name="Haridas S."/>
            <person name="Kuo A."/>
            <person name="Salamov A."/>
            <person name="Ahrendt S.R."/>
            <person name="Lipzen A."/>
            <person name="Sullivan W."/>
            <person name="Andreopoulos W.B."/>
            <person name="Clum A."/>
            <person name="Lindquist E."/>
            <person name="Daum C."/>
            <person name="Ramamoorthy G.K."/>
            <person name="Gryganskyi A."/>
            <person name="Culley D."/>
            <person name="Magnuson J.K."/>
            <person name="James T.Y."/>
            <person name="O'Malley M.A."/>
            <person name="Stajich J.E."/>
            <person name="Spatafora J.W."/>
            <person name="Visel A."/>
            <person name="Grigoriev I.V."/>
        </authorList>
    </citation>
    <scope>NUCLEOTIDE SEQUENCE [LARGE SCALE GENOMIC DNA]</scope>
    <source>
        <strain evidence="2 3">NRRL 3301</strain>
    </source>
</reference>
<dbReference type="OrthoDB" id="16824at2759"/>
<comment type="caution">
    <text evidence="2">The sequence shown here is derived from an EMBL/GenBank/DDBJ whole genome shotgun (WGS) entry which is preliminary data.</text>
</comment>
<evidence type="ECO:0000313" key="3">
    <source>
        <dbReference type="Proteomes" id="UP000242146"/>
    </source>
</evidence>
<feature type="chain" id="PRO_5012552638" evidence="1">
    <location>
        <begin position="21"/>
        <end position="72"/>
    </location>
</feature>
<dbReference type="Proteomes" id="UP000242146">
    <property type="component" value="Unassembled WGS sequence"/>
</dbReference>
<dbReference type="InterPro" id="IPR013726">
    <property type="entry name" value="Mitofissin"/>
</dbReference>
<dbReference type="PANTHER" id="PTHR28075:SF1">
    <property type="entry name" value="DUF1748-DOMAIN-CONTAINING PROTEIN"/>
    <property type="match status" value="1"/>
</dbReference>
<proteinExistence type="predicted"/>
<evidence type="ECO:0000313" key="2">
    <source>
        <dbReference type="EMBL" id="ORX55755.1"/>
    </source>
</evidence>
<organism evidence="2 3">
    <name type="scientific">Hesseltinella vesiculosa</name>
    <dbReference type="NCBI Taxonomy" id="101127"/>
    <lineage>
        <taxon>Eukaryota</taxon>
        <taxon>Fungi</taxon>
        <taxon>Fungi incertae sedis</taxon>
        <taxon>Mucoromycota</taxon>
        <taxon>Mucoromycotina</taxon>
        <taxon>Mucoromycetes</taxon>
        <taxon>Mucorales</taxon>
        <taxon>Cunninghamellaceae</taxon>
        <taxon>Hesseltinella</taxon>
    </lineage>
</organism>
<evidence type="ECO:0000256" key="1">
    <source>
        <dbReference type="SAM" id="SignalP"/>
    </source>
</evidence>
<dbReference type="EMBL" id="MCGT01000011">
    <property type="protein sequence ID" value="ORX55755.1"/>
    <property type="molecule type" value="Genomic_DNA"/>
</dbReference>
<name>A0A1X2GKB8_9FUNG</name>
<dbReference type="GO" id="GO:0005737">
    <property type="term" value="C:cytoplasm"/>
    <property type="evidence" value="ECO:0007669"/>
    <property type="project" value="TreeGrafter"/>
</dbReference>